<evidence type="ECO:0000313" key="1">
    <source>
        <dbReference type="EMBL" id="EPX60108.1"/>
    </source>
</evidence>
<dbReference type="eggNOG" id="ENOG50330N7">
    <property type="taxonomic scope" value="Bacteria"/>
</dbReference>
<keyword evidence="2" id="KW-1185">Reference proteome</keyword>
<protein>
    <submittedName>
        <fullName evidence="1">Uncharacterized protein</fullName>
    </submittedName>
</protein>
<evidence type="ECO:0000313" key="2">
    <source>
        <dbReference type="Proteomes" id="UP000011682"/>
    </source>
</evidence>
<comment type="caution">
    <text evidence="1">The sequence shown here is derived from an EMBL/GenBank/DDBJ whole genome shotgun (WGS) entry which is preliminary data.</text>
</comment>
<dbReference type="RefSeq" id="WP_002625931.1">
    <property type="nucleotide sequence ID" value="NZ_ANAH02000014.1"/>
</dbReference>
<accession>S9QU15</accession>
<dbReference type="OrthoDB" id="5514282at2"/>
<dbReference type="Proteomes" id="UP000011682">
    <property type="component" value="Unassembled WGS sequence"/>
</dbReference>
<gene>
    <name evidence="1" type="ORF">D187_002194</name>
</gene>
<name>S9QU15_CYSF2</name>
<sequence>MDWRAIDLHGAASISRVVGLFEICDMRGIPWTKYKIKVLEQGSQDFLAVPNVCVKDANGSPDWIAGLGRTEAEALQDLITRLGETLSSRTDWQEEDFEWSDPQDF</sequence>
<reference evidence="1" key="1">
    <citation type="submission" date="2013-05" db="EMBL/GenBank/DDBJ databases">
        <title>Genome assembly of Cystobacter fuscus DSM 2262.</title>
        <authorList>
            <person name="Sharma G."/>
            <person name="Khatri I."/>
            <person name="Kaur C."/>
            <person name="Mayilraj S."/>
            <person name="Subramanian S."/>
        </authorList>
    </citation>
    <scope>NUCLEOTIDE SEQUENCE [LARGE SCALE GENOMIC DNA]</scope>
    <source>
        <strain evidence="1">DSM 2262</strain>
    </source>
</reference>
<dbReference type="AlphaFoldDB" id="S9QU15"/>
<dbReference type="EMBL" id="ANAH02000014">
    <property type="protein sequence ID" value="EPX60108.1"/>
    <property type="molecule type" value="Genomic_DNA"/>
</dbReference>
<proteinExistence type="predicted"/>
<organism evidence="1 2">
    <name type="scientific">Cystobacter fuscus (strain ATCC 25194 / DSM 2262 / NBRC 100088 / M29)</name>
    <dbReference type="NCBI Taxonomy" id="1242864"/>
    <lineage>
        <taxon>Bacteria</taxon>
        <taxon>Pseudomonadati</taxon>
        <taxon>Myxococcota</taxon>
        <taxon>Myxococcia</taxon>
        <taxon>Myxococcales</taxon>
        <taxon>Cystobacterineae</taxon>
        <taxon>Archangiaceae</taxon>
        <taxon>Cystobacter</taxon>
    </lineage>
</organism>